<keyword evidence="1" id="KW-1133">Transmembrane helix</keyword>
<dbReference type="EMBL" id="BMLS01000001">
    <property type="protein sequence ID" value="GGO64329.1"/>
    <property type="molecule type" value="Genomic_DNA"/>
</dbReference>
<protein>
    <submittedName>
        <fullName evidence="2">Uncharacterized protein</fullName>
    </submittedName>
</protein>
<dbReference type="PROSITE" id="PS51257">
    <property type="entry name" value="PROKAR_LIPOPROTEIN"/>
    <property type="match status" value="1"/>
</dbReference>
<comment type="caution">
    <text evidence="2">The sequence shown here is derived from an EMBL/GenBank/DDBJ whole genome shotgun (WGS) entry which is preliminary data.</text>
</comment>
<accession>A0A918DFP7</accession>
<evidence type="ECO:0000313" key="3">
    <source>
        <dbReference type="Proteomes" id="UP000606935"/>
    </source>
</evidence>
<keyword evidence="3" id="KW-1185">Reference proteome</keyword>
<dbReference type="Proteomes" id="UP000606935">
    <property type="component" value="Unassembled WGS sequence"/>
</dbReference>
<gene>
    <name evidence="2" type="ORF">GCM10010982_03470</name>
</gene>
<reference evidence="2" key="1">
    <citation type="journal article" date="2014" name="Int. J. Syst. Evol. Microbiol.">
        <title>Complete genome sequence of Corynebacterium casei LMG S-19264T (=DSM 44701T), isolated from a smear-ripened cheese.</title>
        <authorList>
            <consortium name="US DOE Joint Genome Institute (JGI-PGF)"/>
            <person name="Walter F."/>
            <person name="Albersmeier A."/>
            <person name="Kalinowski J."/>
            <person name="Ruckert C."/>
        </authorList>
    </citation>
    <scope>NUCLEOTIDE SEQUENCE</scope>
    <source>
        <strain evidence="2">CGMCC 1.7086</strain>
    </source>
</reference>
<evidence type="ECO:0000313" key="2">
    <source>
        <dbReference type="EMBL" id="GGO64329.1"/>
    </source>
</evidence>
<organism evidence="2 3">
    <name type="scientific">Bowmanella pacifica</name>
    <dbReference type="NCBI Taxonomy" id="502051"/>
    <lineage>
        <taxon>Bacteria</taxon>
        <taxon>Pseudomonadati</taxon>
        <taxon>Pseudomonadota</taxon>
        <taxon>Gammaproteobacteria</taxon>
        <taxon>Alteromonadales</taxon>
        <taxon>Alteromonadaceae</taxon>
        <taxon>Bowmanella</taxon>
    </lineage>
</organism>
<dbReference type="AlphaFoldDB" id="A0A918DFP7"/>
<sequence>MVRNVFSFPGLCALFLLLGSSCLITLEVWGSEMDVVPVPYDVEPYFLLSAGWALILLGCVVGIVFLLRSY</sequence>
<name>A0A918DFP7_9ALTE</name>
<dbReference type="RefSeq" id="WP_188689423.1">
    <property type="nucleotide sequence ID" value="NZ_BMLS01000001.1"/>
</dbReference>
<keyword evidence="1" id="KW-0472">Membrane</keyword>
<keyword evidence="1" id="KW-0812">Transmembrane</keyword>
<feature type="transmembrane region" description="Helical" evidence="1">
    <location>
        <begin position="46"/>
        <end position="67"/>
    </location>
</feature>
<proteinExistence type="predicted"/>
<reference evidence="2" key="2">
    <citation type="submission" date="2020-09" db="EMBL/GenBank/DDBJ databases">
        <authorList>
            <person name="Sun Q."/>
            <person name="Zhou Y."/>
        </authorList>
    </citation>
    <scope>NUCLEOTIDE SEQUENCE</scope>
    <source>
        <strain evidence="2">CGMCC 1.7086</strain>
    </source>
</reference>
<evidence type="ECO:0000256" key="1">
    <source>
        <dbReference type="SAM" id="Phobius"/>
    </source>
</evidence>